<evidence type="ECO:0000313" key="1">
    <source>
        <dbReference type="EMBL" id="PHQ32704.1"/>
    </source>
</evidence>
<dbReference type="GeneID" id="90611032"/>
<organism evidence="1 2">
    <name type="scientific">Rhodopirellula bahusiensis</name>
    <dbReference type="NCBI Taxonomy" id="2014065"/>
    <lineage>
        <taxon>Bacteria</taxon>
        <taxon>Pseudomonadati</taxon>
        <taxon>Planctomycetota</taxon>
        <taxon>Planctomycetia</taxon>
        <taxon>Pirellulales</taxon>
        <taxon>Pirellulaceae</taxon>
        <taxon>Rhodopirellula</taxon>
    </lineage>
</organism>
<dbReference type="OrthoDB" id="250183at2"/>
<dbReference type="AlphaFoldDB" id="A0A2G1W106"/>
<protein>
    <submittedName>
        <fullName evidence="1">Uncharacterized protein</fullName>
    </submittedName>
</protein>
<reference evidence="1 2" key="1">
    <citation type="submission" date="2017-06" db="EMBL/GenBank/DDBJ databases">
        <title>Description of Rhodopirellula bahusiensis sp. nov.</title>
        <authorList>
            <person name="Kizina J."/>
            <person name="Harder J."/>
        </authorList>
    </citation>
    <scope>NUCLEOTIDE SEQUENCE [LARGE SCALE GENOMIC DNA]</scope>
    <source>
        <strain evidence="1 2">SWK21</strain>
    </source>
</reference>
<dbReference type="EMBL" id="NIZW01000023">
    <property type="protein sequence ID" value="PHQ32704.1"/>
    <property type="molecule type" value="Genomic_DNA"/>
</dbReference>
<evidence type="ECO:0000313" key="2">
    <source>
        <dbReference type="Proteomes" id="UP000225740"/>
    </source>
</evidence>
<name>A0A2G1W106_9BACT</name>
<dbReference type="RefSeq" id="WP_099263205.1">
    <property type="nucleotide sequence ID" value="NZ_NIZW01000023.1"/>
</dbReference>
<accession>A0A2G1W106</accession>
<comment type="caution">
    <text evidence="1">The sequence shown here is derived from an EMBL/GenBank/DDBJ whole genome shotgun (WGS) entry which is preliminary data.</text>
</comment>
<gene>
    <name evidence="1" type="ORF">CEE69_24140</name>
</gene>
<keyword evidence="2" id="KW-1185">Reference proteome</keyword>
<sequence length="443" mass="48867">MHRFYIAFQRLVPIAVTFLALLLPASVGSVVLAQDASDATDLELEVPLWIAELDADEAQTRRAAEQKLIKAGPNASDYLPAILDDLSIEARERLNRVRAEWAKRKAETHVEAQLIRMQNAKTLGEALEAISTVSEVEFDLESAGPGVDPNQSIQAPRSPLNFWHAVDHVLDQANLDINFYGGDRTKLMLIPRKENRPSRVESAAYIGIYRLEPTVVTARRVLRSPELSGLNLNLSIEWQPNRTPIGLSLPISAVNGKLDSGEALVPQTSGETIDIATNSEMAQSEFFLPLQLPNLPAERIDRLSGTLTAMIPGRREEFALDLNETAASHTEDQMTVSIEAVRDADPLREIRVGVELDSAGRSLESHRQWIFENEAYVLLEDETRLDHLGYEVFRQTDSGVGIGYLFDFGAAGSPPPGSKLIYESPTSVAQDAVDFILNDIPTP</sequence>
<proteinExistence type="predicted"/>
<dbReference type="Proteomes" id="UP000225740">
    <property type="component" value="Unassembled WGS sequence"/>
</dbReference>